<dbReference type="NCBIfam" id="NF003657">
    <property type="entry name" value="PRK05289.1"/>
    <property type="match status" value="1"/>
</dbReference>
<dbReference type="Gene3D" id="2.160.10.10">
    <property type="entry name" value="Hexapeptide repeat proteins"/>
    <property type="match status" value="1"/>
</dbReference>
<comment type="pathway">
    <text evidence="8">Glycolipid biosynthesis; lipid IV(A) biosynthesis; lipid IV(A) from (3R)-3-hydroxytetradecanoyl-[acyl-carrier-protein] and UDP-N-acetyl-alpha-D-glucosamine: step 1/6.</text>
</comment>
<dbReference type="PANTHER" id="PTHR43480">
    <property type="entry name" value="ACYL-[ACYL-CARRIER-PROTEIN]--UDP-N-ACETYLGLUCOSAMINE O-ACYLTRANSFERASE"/>
    <property type="match status" value="1"/>
</dbReference>
<evidence type="ECO:0000259" key="9">
    <source>
        <dbReference type="Pfam" id="PF13720"/>
    </source>
</evidence>
<dbReference type="UniPathway" id="UPA00359">
    <property type="reaction ID" value="UER00477"/>
</dbReference>
<evidence type="ECO:0000256" key="7">
    <source>
        <dbReference type="ARBA" id="ARBA00023315"/>
    </source>
</evidence>
<evidence type="ECO:0000256" key="1">
    <source>
        <dbReference type="ARBA" id="ARBA00022490"/>
    </source>
</evidence>
<evidence type="ECO:0000313" key="11">
    <source>
        <dbReference type="Proteomes" id="UP000265882"/>
    </source>
</evidence>
<evidence type="ECO:0000256" key="8">
    <source>
        <dbReference type="HAMAP-Rule" id="MF_00387"/>
    </source>
</evidence>
<dbReference type="GO" id="GO:0009245">
    <property type="term" value="P:lipid A biosynthetic process"/>
    <property type="evidence" value="ECO:0007669"/>
    <property type="project" value="UniProtKB-UniRule"/>
</dbReference>
<evidence type="ECO:0000256" key="2">
    <source>
        <dbReference type="ARBA" id="ARBA00022516"/>
    </source>
</evidence>
<comment type="subunit">
    <text evidence="8">Homotrimer.</text>
</comment>
<keyword evidence="5 8" id="KW-0677">Repeat</keyword>
<sequence length="266" mass="28626">MDQKTAEKRGTKIHKTAVVDTNAQIDSDVSIGPYAIIGPDVTIAGGCTIGPHVVIDGVTTIGRNNRFFTGAIVGSQPQDLKYRGEKTRLTIGEGNTIREYSTINTSTSEENETRIGDNNLLMAYTHVAHECVVQNGVVLANNATLAGHVTVEDKAILGGLAAVHQFVRVGTLAIIGGCSKVIQDVLPYSMVDGHPCAWHGVNFVGLKRSGLPEEVRSNIKKAFKIVCRSNLNTSQAIERLRAEFGSCAEINHLIDFIEKSSRGICK</sequence>
<keyword evidence="1 8" id="KW-0963">Cytoplasm</keyword>
<dbReference type="GO" id="GO:0005737">
    <property type="term" value="C:cytoplasm"/>
    <property type="evidence" value="ECO:0007669"/>
    <property type="project" value="UniProtKB-SubCell"/>
</dbReference>
<dbReference type="SUPFAM" id="SSF51161">
    <property type="entry name" value="Trimeric LpxA-like enzymes"/>
    <property type="match status" value="1"/>
</dbReference>
<dbReference type="NCBIfam" id="TIGR01852">
    <property type="entry name" value="lipid_A_lpxA"/>
    <property type="match status" value="1"/>
</dbReference>
<organism evidence="10 11">
    <name type="scientific">Abyssobacteria bacterium (strain SURF_5)</name>
    <dbReference type="NCBI Taxonomy" id="2093360"/>
    <lineage>
        <taxon>Bacteria</taxon>
        <taxon>Pseudomonadati</taxon>
        <taxon>Candidatus Hydrogenedentota</taxon>
        <taxon>Candidatus Abyssobacteria</taxon>
    </lineage>
</organism>
<feature type="domain" description="UDP N-acetylglucosamine O-acyltransferase C-terminal" evidence="9">
    <location>
        <begin position="184"/>
        <end position="265"/>
    </location>
</feature>
<dbReference type="Proteomes" id="UP000265882">
    <property type="component" value="Unassembled WGS sequence"/>
</dbReference>
<dbReference type="EMBL" id="QZKU01000044">
    <property type="protein sequence ID" value="RJP23632.1"/>
    <property type="molecule type" value="Genomic_DNA"/>
</dbReference>
<keyword evidence="3 8" id="KW-0441">Lipid A biosynthesis</keyword>
<dbReference type="PIRSF" id="PIRSF000456">
    <property type="entry name" value="UDP-GlcNAc_acltr"/>
    <property type="match status" value="1"/>
</dbReference>
<evidence type="ECO:0000256" key="6">
    <source>
        <dbReference type="ARBA" id="ARBA00023098"/>
    </source>
</evidence>
<dbReference type="InterPro" id="IPR037157">
    <property type="entry name" value="Acetyltransf_C_sf"/>
</dbReference>
<dbReference type="Pfam" id="PF00132">
    <property type="entry name" value="Hexapep"/>
    <property type="match status" value="2"/>
</dbReference>
<keyword evidence="7 8" id="KW-0012">Acyltransferase</keyword>
<dbReference type="GO" id="GO:0016020">
    <property type="term" value="C:membrane"/>
    <property type="evidence" value="ECO:0007669"/>
    <property type="project" value="GOC"/>
</dbReference>
<comment type="function">
    <text evidence="8">Involved in the biosynthesis of lipid A, a phosphorylated glycolipid that anchors the lipopolysaccharide to the outer membrane of the cell.</text>
</comment>
<evidence type="ECO:0000256" key="5">
    <source>
        <dbReference type="ARBA" id="ARBA00022737"/>
    </source>
</evidence>
<dbReference type="InterPro" id="IPR029098">
    <property type="entry name" value="Acetyltransf_C"/>
</dbReference>
<dbReference type="InterPro" id="IPR001451">
    <property type="entry name" value="Hexapep"/>
</dbReference>
<dbReference type="GO" id="GO:0008780">
    <property type="term" value="F:acyl-[acyl-carrier-protein]-UDP-N-acetylglucosamine O-acyltransferase activity"/>
    <property type="evidence" value="ECO:0007669"/>
    <property type="project" value="UniProtKB-UniRule"/>
</dbReference>
<comment type="similarity">
    <text evidence="8">Belongs to the transferase hexapeptide repeat family. LpxA subfamily.</text>
</comment>
<dbReference type="PROSITE" id="PS00101">
    <property type="entry name" value="HEXAPEP_TRANSFERASES"/>
    <property type="match status" value="1"/>
</dbReference>
<dbReference type="Pfam" id="PF13720">
    <property type="entry name" value="Acetyltransf_11"/>
    <property type="match status" value="1"/>
</dbReference>
<evidence type="ECO:0000313" key="10">
    <source>
        <dbReference type="EMBL" id="RJP23632.1"/>
    </source>
</evidence>
<dbReference type="InterPro" id="IPR010137">
    <property type="entry name" value="Lipid_A_LpxA"/>
</dbReference>
<dbReference type="InterPro" id="IPR011004">
    <property type="entry name" value="Trimer_LpxA-like_sf"/>
</dbReference>
<dbReference type="Gene3D" id="1.20.1180.10">
    <property type="entry name" value="Udp N-acetylglucosamine O-acyltransferase, C-terminal domain"/>
    <property type="match status" value="1"/>
</dbReference>
<dbReference type="HAMAP" id="MF_00387">
    <property type="entry name" value="LpxA"/>
    <property type="match status" value="1"/>
</dbReference>
<reference evidence="10 11" key="1">
    <citation type="journal article" date="2017" name="ISME J.">
        <title>Energy and carbon metabolisms in a deep terrestrial subsurface fluid microbial community.</title>
        <authorList>
            <person name="Momper L."/>
            <person name="Jungbluth S.P."/>
            <person name="Lee M.D."/>
            <person name="Amend J.P."/>
        </authorList>
    </citation>
    <scope>NUCLEOTIDE SEQUENCE [LARGE SCALE GENOMIC DNA]</scope>
    <source>
        <strain evidence="10">SURF_5</strain>
    </source>
</reference>
<dbReference type="AlphaFoldDB" id="A0A3A4NXC6"/>
<accession>A0A3A4NXC6</accession>
<evidence type="ECO:0000256" key="4">
    <source>
        <dbReference type="ARBA" id="ARBA00022679"/>
    </source>
</evidence>
<dbReference type="InterPro" id="IPR018357">
    <property type="entry name" value="Hexapep_transf_CS"/>
</dbReference>
<keyword evidence="4 8" id="KW-0808">Transferase</keyword>
<dbReference type="PANTHER" id="PTHR43480:SF1">
    <property type="entry name" value="ACYL-[ACYL-CARRIER-PROTEIN]--UDP-N-ACETYLGLUCOSAMINE O-ACYLTRANSFERASE, MITOCHONDRIAL-RELATED"/>
    <property type="match status" value="1"/>
</dbReference>
<gene>
    <name evidence="8" type="primary">lpxA</name>
    <name evidence="10" type="ORF">C4520_05885</name>
</gene>
<keyword evidence="2 8" id="KW-0444">Lipid biosynthesis</keyword>
<comment type="subcellular location">
    <subcellularLocation>
        <location evidence="8">Cytoplasm</location>
    </subcellularLocation>
</comment>
<proteinExistence type="inferred from homology"/>
<comment type="caution">
    <text evidence="10">The sequence shown here is derived from an EMBL/GenBank/DDBJ whole genome shotgun (WGS) entry which is preliminary data.</text>
</comment>
<name>A0A3A4NXC6_ABYX5</name>
<protein>
    <recommendedName>
        <fullName evidence="8">Acyl-[acyl-carrier-protein]--UDP-N-acetylglucosamine O-acyltransferase</fullName>
        <shortName evidence="8">UDP-N-acetylglucosamine acyltransferase</shortName>
        <ecNumber evidence="8">2.3.1.129</ecNumber>
    </recommendedName>
</protein>
<dbReference type="CDD" id="cd03351">
    <property type="entry name" value="LbH_UDP-GlcNAc_AT"/>
    <property type="match status" value="1"/>
</dbReference>
<keyword evidence="6 8" id="KW-0443">Lipid metabolism</keyword>
<dbReference type="EC" id="2.3.1.129" evidence="8"/>
<comment type="catalytic activity">
    <reaction evidence="8">
        <text>a (3R)-hydroxyacyl-[ACP] + UDP-N-acetyl-alpha-D-glucosamine = a UDP-3-O-[(3R)-3-hydroxyacyl]-N-acetyl-alpha-D-glucosamine + holo-[ACP]</text>
        <dbReference type="Rhea" id="RHEA:67812"/>
        <dbReference type="Rhea" id="RHEA-COMP:9685"/>
        <dbReference type="Rhea" id="RHEA-COMP:9945"/>
        <dbReference type="ChEBI" id="CHEBI:57705"/>
        <dbReference type="ChEBI" id="CHEBI:64479"/>
        <dbReference type="ChEBI" id="CHEBI:78827"/>
        <dbReference type="ChEBI" id="CHEBI:173225"/>
        <dbReference type="EC" id="2.3.1.129"/>
    </reaction>
</comment>
<evidence type="ECO:0000256" key="3">
    <source>
        <dbReference type="ARBA" id="ARBA00022556"/>
    </source>
</evidence>